<evidence type="ECO:0000259" key="4">
    <source>
        <dbReference type="SMART" id="SM00822"/>
    </source>
</evidence>
<proteinExistence type="inferred from homology"/>
<dbReference type="PROSITE" id="PS00061">
    <property type="entry name" value="ADH_SHORT"/>
    <property type="match status" value="1"/>
</dbReference>
<dbReference type="EC" id="1.-.-.-" evidence="5"/>
<evidence type="ECO:0000256" key="3">
    <source>
        <dbReference type="RuleBase" id="RU000363"/>
    </source>
</evidence>
<dbReference type="InterPro" id="IPR057326">
    <property type="entry name" value="KR_dom"/>
</dbReference>
<comment type="caution">
    <text evidence="5">The sequence shown here is derived from an EMBL/GenBank/DDBJ whole genome shotgun (WGS) entry which is preliminary data.</text>
</comment>
<dbReference type="RefSeq" id="WP_119316308.1">
    <property type="nucleotide sequence ID" value="NZ_QXDL01000207.1"/>
</dbReference>
<keyword evidence="6" id="KW-1185">Reference proteome</keyword>
<keyword evidence="2 5" id="KW-0560">Oxidoreductase</keyword>
<dbReference type="GO" id="GO:0016491">
    <property type="term" value="F:oxidoreductase activity"/>
    <property type="evidence" value="ECO:0007669"/>
    <property type="project" value="UniProtKB-KW"/>
</dbReference>
<name>A0A399EBB0_9DEIN</name>
<accession>A0A399EBB0</accession>
<dbReference type="InterPro" id="IPR036291">
    <property type="entry name" value="NAD(P)-bd_dom_sf"/>
</dbReference>
<evidence type="ECO:0000313" key="6">
    <source>
        <dbReference type="Proteomes" id="UP000265715"/>
    </source>
</evidence>
<organism evidence="5 6">
    <name type="scientific">Calidithermus terrae</name>
    <dbReference type="NCBI Taxonomy" id="1408545"/>
    <lineage>
        <taxon>Bacteria</taxon>
        <taxon>Thermotogati</taxon>
        <taxon>Deinococcota</taxon>
        <taxon>Deinococci</taxon>
        <taxon>Thermales</taxon>
        <taxon>Thermaceae</taxon>
        <taxon>Calidithermus</taxon>
    </lineage>
</organism>
<dbReference type="GO" id="GO:0016020">
    <property type="term" value="C:membrane"/>
    <property type="evidence" value="ECO:0007669"/>
    <property type="project" value="TreeGrafter"/>
</dbReference>
<gene>
    <name evidence="5" type="ORF">Mterra_03397</name>
</gene>
<dbReference type="AlphaFoldDB" id="A0A399EBB0"/>
<dbReference type="Proteomes" id="UP000265715">
    <property type="component" value="Unassembled WGS sequence"/>
</dbReference>
<evidence type="ECO:0000256" key="2">
    <source>
        <dbReference type="ARBA" id="ARBA00023002"/>
    </source>
</evidence>
<dbReference type="OrthoDB" id="9803333at2"/>
<dbReference type="InterPro" id="IPR020904">
    <property type="entry name" value="Sc_DH/Rdtase_CS"/>
</dbReference>
<protein>
    <submittedName>
        <fullName evidence="5">Putative oxidoreductase</fullName>
        <ecNumber evidence="5">1.-.-.-</ecNumber>
    </submittedName>
</protein>
<dbReference type="Pfam" id="PF00106">
    <property type="entry name" value="adh_short"/>
    <property type="match status" value="1"/>
</dbReference>
<dbReference type="SMART" id="SM00822">
    <property type="entry name" value="PKS_KR"/>
    <property type="match status" value="1"/>
</dbReference>
<dbReference type="PANTHER" id="PTHR44196">
    <property type="entry name" value="DEHYDROGENASE/REDUCTASE SDR FAMILY MEMBER 7B"/>
    <property type="match status" value="1"/>
</dbReference>
<dbReference type="EMBL" id="QXDL01000207">
    <property type="protein sequence ID" value="RIH81096.1"/>
    <property type="molecule type" value="Genomic_DNA"/>
</dbReference>
<dbReference type="SUPFAM" id="SSF51735">
    <property type="entry name" value="NAD(P)-binding Rossmann-fold domains"/>
    <property type="match status" value="1"/>
</dbReference>
<dbReference type="Gene3D" id="3.40.50.720">
    <property type="entry name" value="NAD(P)-binding Rossmann-like Domain"/>
    <property type="match status" value="1"/>
</dbReference>
<evidence type="ECO:0000256" key="1">
    <source>
        <dbReference type="ARBA" id="ARBA00006484"/>
    </source>
</evidence>
<dbReference type="FunFam" id="3.40.50.720:FF:000084">
    <property type="entry name" value="Short-chain dehydrogenase reductase"/>
    <property type="match status" value="1"/>
</dbReference>
<reference evidence="5 6" key="1">
    <citation type="submission" date="2018-08" db="EMBL/GenBank/DDBJ databases">
        <title>Meiothermus terrae DSM 26712 genome sequencing project.</title>
        <authorList>
            <person name="Da Costa M.S."/>
            <person name="Albuquerque L."/>
            <person name="Raposo P."/>
            <person name="Froufe H.J.C."/>
            <person name="Barroso C.S."/>
            <person name="Egas C."/>
        </authorList>
    </citation>
    <scope>NUCLEOTIDE SEQUENCE [LARGE SCALE GENOMIC DNA]</scope>
    <source>
        <strain evidence="5 6">DSM 26712</strain>
    </source>
</reference>
<feature type="domain" description="Ketoreductase" evidence="4">
    <location>
        <begin position="4"/>
        <end position="183"/>
    </location>
</feature>
<dbReference type="PANTHER" id="PTHR44196:SF1">
    <property type="entry name" value="DEHYDROGENASE_REDUCTASE SDR FAMILY MEMBER 7B"/>
    <property type="match status" value="1"/>
</dbReference>
<sequence length="231" mass="24602">MNGKVALVTGASEGIGKEIARQLVARGVRVGMLARSRDRLEAAAAELGEGALALPGDVTRPADLEQAVARLEERFGGLDYLVNNAGVGVFKPVHELSLEEWRRVLETNLTGPFLATRAAVPAMQRRGGGHVVNIGSLAGKNAFAGGSAYNASKFGLIGFSEAAMQDLRYLGIRVSTVLPGSVNTAFGGNRAEAEWKIQPEDVAEAVLYVLQSNPRFMPGQLELRPSRPPRK</sequence>
<dbReference type="PRINTS" id="PR00080">
    <property type="entry name" value="SDRFAMILY"/>
</dbReference>
<dbReference type="PRINTS" id="PR00081">
    <property type="entry name" value="GDHRDH"/>
</dbReference>
<dbReference type="NCBIfam" id="NF005594">
    <property type="entry name" value="PRK07326.1"/>
    <property type="match status" value="1"/>
</dbReference>
<evidence type="ECO:0000313" key="5">
    <source>
        <dbReference type="EMBL" id="RIH81096.1"/>
    </source>
</evidence>
<comment type="similarity">
    <text evidence="1 3">Belongs to the short-chain dehydrogenases/reductases (SDR) family.</text>
</comment>
<dbReference type="InterPro" id="IPR002347">
    <property type="entry name" value="SDR_fam"/>
</dbReference>